<dbReference type="AlphaFoldDB" id="V5WLY8"/>
<evidence type="ECO:0000313" key="1">
    <source>
        <dbReference type="EMBL" id="AHC16620.1"/>
    </source>
</evidence>
<evidence type="ECO:0000313" key="2">
    <source>
        <dbReference type="Proteomes" id="UP000018680"/>
    </source>
</evidence>
<dbReference type="STRING" id="1307761.L21SP2_3280"/>
<dbReference type="EMBL" id="CP006939">
    <property type="protein sequence ID" value="AHC16620.1"/>
    <property type="molecule type" value="Genomic_DNA"/>
</dbReference>
<evidence type="ECO:0008006" key="3">
    <source>
        <dbReference type="Google" id="ProtNLM"/>
    </source>
</evidence>
<gene>
    <name evidence="1" type="ORF">L21SP2_3280</name>
</gene>
<dbReference type="Proteomes" id="UP000018680">
    <property type="component" value="Chromosome"/>
</dbReference>
<dbReference type="KEGG" id="slr:L21SP2_3280"/>
<keyword evidence="2" id="KW-1185">Reference proteome</keyword>
<protein>
    <recommendedName>
        <fullName evidence="3">Mobile element protein</fullName>
    </recommendedName>
</protein>
<proteinExistence type="predicted"/>
<accession>V5WLY8</accession>
<sequence length="38" mass="4481">MHEIGKRLNEESFLLLYKADVLKYNPESQSVIEKLPFT</sequence>
<dbReference type="HOGENOM" id="CLU_3332817_0_0_12"/>
<reference evidence="1 2" key="1">
    <citation type="journal article" date="2015" name="Stand. Genomic Sci.">
        <title>Complete genome sequence and description of Salinispira pacifica gen. nov., sp. nov., a novel spirochaete isolated form a hypersaline microbial mat.</title>
        <authorList>
            <person name="Ben Hania W."/>
            <person name="Joseph M."/>
            <person name="Schumann P."/>
            <person name="Bunk B."/>
            <person name="Fiebig A."/>
            <person name="Sproer C."/>
            <person name="Klenk H.P."/>
            <person name="Fardeau M.L."/>
            <person name="Spring S."/>
        </authorList>
    </citation>
    <scope>NUCLEOTIDE SEQUENCE [LARGE SCALE GENOMIC DNA]</scope>
    <source>
        <strain evidence="1 2">L21-RPul-D2</strain>
    </source>
</reference>
<name>V5WLY8_9SPIO</name>
<organism evidence="1 2">
    <name type="scientific">Salinispira pacifica</name>
    <dbReference type="NCBI Taxonomy" id="1307761"/>
    <lineage>
        <taxon>Bacteria</taxon>
        <taxon>Pseudomonadati</taxon>
        <taxon>Spirochaetota</taxon>
        <taxon>Spirochaetia</taxon>
        <taxon>Spirochaetales</taxon>
        <taxon>Spirochaetaceae</taxon>
        <taxon>Salinispira</taxon>
    </lineage>
</organism>